<dbReference type="GO" id="GO:0005886">
    <property type="term" value="C:plasma membrane"/>
    <property type="evidence" value="ECO:0007669"/>
    <property type="project" value="InterPro"/>
</dbReference>
<dbReference type="GO" id="GO:0009306">
    <property type="term" value="P:protein secretion"/>
    <property type="evidence" value="ECO:0007669"/>
    <property type="project" value="InterPro"/>
</dbReference>
<keyword evidence="2" id="KW-0812">Transmembrane</keyword>
<evidence type="ECO:0000313" key="6">
    <source>
        <dbReference type="EMBL" id="ARN79337.1"/>
    </source>
</evidence>
<organism evidence="6 7">
    <name type="scientific">Nonlabens spongiae</name>
    <dbReference type="NCBI Taxonomy" id="331648"/>
    <lineage>
        <taxon>Bacteria</taxon>
        <taxon>Pseudomonadati</taxon>
        <taxon>Bacteroidota</taxon>
        <taxon>Flavobacteriia</taxon>
        <taxon>Flavobacteriales</taxon>
        <taxon>Flavobacteriaceae</taxon>
        <taxon>Nonlabens</taxon>
    </lineage>
</organism>
<feature type="domain" description="Translocation and assembly module TamB C-terminal" evidence="5">
    <location>
        <begin position="1009"/>
        <end position="1432"/>
    </location>
</feature>
<evidence type="ECO:0000313" key="7">
    <source>
        <dbReference type="Proteomes" id="UP000193431"/>
    </source>
</evidence>
<keyword evidence="4" id="KW-0472">Membrane</keyword>
<dbReference type="Proteomes" id="UP000193431">
    <property type="component" value="Chromosome"/>
</dbReference>
<dbReference type="EMBL" id="CP019344">
    <property type="protein sequence ID" value="ARN79337.1"/>
    <property type="molecule type" value="Genomic_DNA"/>
</dbReference>
<evidence type="ECO:0000259" key="5">
    <source>
        <dbReference type="Pfam" id="PF04357"/>
    </source>
</evidence>
<proteinExistence type="predicted"/>
<comment type="subcellular location">
    <subcellularLocation>
        <location evidence="1">Membrane</location>
        <topology evidence="1">Single-pass membrane protein</topology>
    </subcellularLocation>
</comment>
<sequence length="1466" mass="164182">MIFLILVWVFSYSSVQTWAGRQATDYLNEEFDVNVSIKKIKVLYSGDVVINDALALDERQDTMIYFKELETSVLGFSAMMAGSPNLGDTEIDDLILNIRRYKGEPTDNLTVFIEKLSSEPTGEPVQPFELTTGDLTINNATVRVIDEDLTIPESFLGSNMNVETEGLHILGSVIESNITHADFILGNGSMKTIDGVRETIVIKDLAADFQYTPSQITADDLTIETDASTLIGDLKLNYKREDLAEFLTKVQWDFKIDTAQIATNEIRKFYDEIVPNESVALSGYLQGTLNDFKVDNMFASTLNDISIDGDMHFKNLVENEEEFFIEGDFRNLQISNRDLKKFLPNILGDQMPRQLNELGTIKAQGYASVDSNRLVTRMRGSTRKGNFDTDLTLTEIQSGNIGYVGNVQLKSVDLGAILDDDKFGKTTLNLNVSGRGFTPEKAISTLRGSAIEFTYNGYRYRNIVVNGNLKKPIFNGRISVNDPNLKMKFNGLVDMSETINKYDFNAQIEYANLNAINIFKRDSISELRGNIIMDMEGTNLDNATGDINITETSYKNQNGNYVFDDLVISSSFNENVRLLTVKSTDVIEGEISGEFKVREIPELFKNSIGTVYTNYKSKNITDNQYLNYEFQIYDKIVDLVFPEMDLGENTILKGRVSSNESEFKMTFRTPMIDAYGVYLDNVNVQVDNQNPIFNTYVKIDEVRNRVYDVRDFQLINVTKNDTLLFRTEFENAKRPEDKFKLSLYHTVDEQSQSVVGIRKSNFRFQGKKWQLNKNADDVQFTFDHNFKKFSLDSLSATNGQEKITLAGLYDQKEAKEVYLDFEKVRISSLVSPIDSLKLRGQIDGTLKLEQINGNYAPTSDFTVQSFEVNDTPLGNFDLKVKGDESLTNYIVHAQLRDDDTRTFVADGTINTSGENSTYDVEATFNDFNLISFSPLGGVVLDNIRGFADGKATLTGKLSEPEINGELTLRNAGLRLPYLNTDFDFQESANVTITPDAFEFEQIELTDTKFGTKGILNGSIEHKNFGFWELDLALESDRLLVLDTDLTPEALYYGTAFIDGSATITGPTTELFIDVTATTSDDTVFKIPIDDGESLGDTSAIYFLSPEEKAARVSGETVEIKEVNGLELRFDLRVTPVAEVEITVDPTNGSYLRGSGYGNLLIEINTNGKFIMNGDFIATEGIYNFKYAGIVNKEFTITPGGTVDWNGDPTKANIDVSAVYSTRANPSILLDNPNLNAQIPVEVVTYLEGDLTFFDPEFQIRFPNTNSVVSSELQYRLDDRAERQLQALSLITSGSFYNPNSIGQNAVTGNVVENVTGIVNDLVSNQDSQFDFGVSYEASERNPNSALQRSDRFGITLSTQISDRVLINGKLGVPVGTTNATERAVIGNVEIEFLLNDDGTLRLKLFNRENTLQQFGQQEDYTQGLGLQYQVNFDSIAELYEKIFKKTMSRETETEKTAQEQVSTPSN</sequence>
<accession>A0A1W6MP36</accession>
<evidence type="ECO:0000256" key="4">
    <source>
        <dbReference type="ARBA" id="ARBA00023136"/>
    </source>
</evidence>
<keyword evidence="3" id="KW-1133">Transmembrane helix</keyword>
<dbReference type="Pfam" id="PF04357">
    <property type="entry name" value="TamB"/>
    <property type="match status" value="2"/>
</dbReference>
<evidence type="ECO:0000256" key="2">
    <source>
        <dbReference type="ARBA" id="ARBA00022692"/>
    </source>
</evidence>
<dbReference type="PANTHER" id="PTHR36985:SF1">
    <property type="entry name" value="TRANSLOCATION AND ASSEMBLY MODULE SUBUNIT TAMB"/>
    <property type="match status" value="1"/>
</dbReference>
<name>A0A1W6MP36_9FLAO</name>
<feature type="domain" description="Translocation and assembly module TamB C-terminal" evidence="5">
    <location>
        <begin position="898"/>
        <end position="974"/>
    </location>
</feature>
<evidence type="ECO:0000256" key="3">
    <source>
        <dbReference type="ARBA" id="ARBA00022989"/>
    </source>
</evidence>
<keyword evidence="7" id="KW-1185">Reference proteome</keyword>
<protein>
    <recommendedName>
        <fullName evidence="5">Translocation and assembly module TamB C-terminal domain-containing protein</fullName>
    </recommendedName>
</protein>
<evidence type="ECO:0000256" key="1">
    <source>
        <dbReference type="ARBA" id="ARBA00004167"/>
    </source>
</evidence>
<gene>
    <name evidence="6" type="ORF">BST97_02610</name>
</gene>
<dbReference type="STRING" id="331648.BST97_02610"/>
<reference evidence="6 7" key="1">
    <citation type="submission" date="2016-11" db="EMBL/GenBank/DDBJ databases">
        <title>Trade-off between light-utilization and light-protection in marine flavobacteria.</title>
        <authorList>
            <person name="Kumagai Y."/>
        </authorList>
    </citation>
    <scope>NUCLEOTIDE SEQUENCE [LARGE SCALE GENOMIC DNA]</scope>
    <source>
        <strain evidence="6 7">JCM 13191</strain>
    </source>
</reference>
<dbReference type="PANTHER" id="PTHR36985">
    <property type="entry name" value="TRANSLOCATION AND ASSEMBLY MODULE SUBUNIT TAMB"/>
    <property type="match status" value="1"/>
</dbReference>
<dbReference type="InterPro" id="IPR007452">
    <property type="entry name" value="TamB_C"/>
</dbReference>